<comment type="caution">
    <text evidence="1">The sequence shown here is derived from an EMBL/GenBank/DDBJ whole genome shotgun (WGS) entry which is preliminary data.</text>
</comment>
<proteinExistence type="predicted"/>
<name>A0A3L7Z644_9BACE</name>
<sequence>MFLTLDDYSSVCDDYEFKQITEKEDVRLKAEAAAMEEIASYLRSRYDIDRAFAAVGSCRNAMLVQVAVNISLWLMVHRLPQNMGHERRECLYDDAIKWLRDVQASKATPDLPLYISADGNTDARNPVRSGCMKPNRYDY</sequence>
<dbReference type="RefSeq" id="WP_121765532.1">
    <property type="nucleotide sequence ID" value="NZ_JAQOUP010000157.1"/>
</dbReference>
<evidence type="ECO:0000313" key="2">
    <source>
        <dbReference type="Proteomes" id="UP000267159"/>
    </source>
</evidence>
<gene>
    <name evidence="1" type="ORF">D7Y07_05695</name>
</gene>
<dbReference type="EMBL" id="RAZM01000012">
    <property type="protein sequence ID" value="RLT80879.1"/>
    <property type="molecule type" value="Genomic_DNA"/>
</dbReference>
<reference evidence="1 2" key="1">
    <citation type="submission" date="2018-09" db="EMBL/GenBank/DDBJ databases">
        <title>Murine metabolic-syndrome-specific gut microbial biobank.</title>
        <authorList>
            <person name="Liu C."/>
        </authorList>
    </citation>
    <scope>NUCLEOTIDE SEQUENCE [LARGE SCALE GENOMIC DNA]</scope>
    <source>
        <strain evidence="1 2">0.1X-D8-26</strain>
    </source>
</reference>
<dbReference type="Pfam" id="PF07030">
    <property type="entry name" value="Phage_Mu_Gp36"/>
    <property type="match status" value="1"/>
</dbReference>
<dbReference type="Proteomes" id="UP000267159">
    <property type="component" value="Unassembled WGS sequence"/>
</dbReference>
<evidence type="ECO:0000313" key="1">
    <source>
        <dbReference type="EMBL" id="RLT80879.1"/>
    </source>
</evidence>
<accession>A0A3L7Z644</accession>
<dbReference type="AlphaFoldDB" id="A0A3L7Z644"/>
<protein>
    <submittedName>
        <fullName evidence="1">DUF1320 domain-containing protein</fullName>
    </submittedName>
</protein>
<organism evidence="1 2">
    <name type="scientific">Bacteroides acidifaciens</name>
    <dbReference type="NCBI Taxonomy" id="85831"/>
    <lineage>
        <taxon>Bacteria</taxon>
        <taxon>Pseudomonadati</taxon>
        <taxon>Bacteroidota</taxon>
        <taxon>Bacteroidia</taxon>
        <taxon>Bacteroidales</taxon>
        <taxon>Bacteroidaceae</taxon>
        <taxon>Bacteroides</taxon>
    </lineage>
</organism>
<dbReference type="InterPro" id="IPR009752">
    <property type="entry name" value="Phage_Mu_GpJ"/>
</dbReference>